<dbReference type="KEGG" id="brh:RBRH_01540"/>
<dbReference type="SUPFAM" id="SSF54523">
    <property type="entry name" value="Pili subunits"/>
    <property type="match status" value="1"/>
</dbReference>
<keyword evidence="1" id="KW-1133">Transmembrane helix</keyword>
<proteinExistence type="predicted"/>
<dbReference type="eggNOG" id="COG4968">
    <property type="taxonomic scope" value="Bacteria"/>
</dbReference>
<dbReference type="Pfam" id="PF07963">
    <property type="entry name" value="N_methyl"/>
    <property type="match status" value="1"/>
</dbReference>
<accession>E5ASG5</accession>
<evidence type="ECO:0000313" key="2">
    <source>
        <dbReference type="EMBL" id="CBW75547.1"/>
    </source>
</evidence>
<dbReference type="EMBL" id="FR687359">
    <property type="protein sequence ID" value="CBW75547.1"/>
    <property type="molecule type" value="Genomic_DNA"/>
</dbReference>
<protein>
    <submittedName>
        <fullName evidence="2">Uncharacterized protein</fullName>
    </submittedName>
</protein>
<dbReference type="STRING" id="882378.RBRH_01540"/>
<dbReference type="InterPro" id="IPR045584">
    <property type="entry name" value="Pilin-like"/>
</dbReference>
<dbReference type="NCBIfam" id="TIGR02532">
    <property type="entry name" value="IV_pilin_GFxxxE"/>
    <property type="match status" value="1"/>
</dbReference>
<evidence type="ECO:0000313" key="3">
    <source>
        <dbReference type="Proteomes" id="UP000007437"/>
    </source>
</evidence>
<dbReference type="InterPro" id="IPR012902">
    <property type="entry name" value="N_methyl_site"/>
</dbReference>
<sequence>MMTRVMFRQRGSALPFVLIFAAALTALLGSSLDALRSTARMERGFIAHIEAFHAADSALRWCERYVTHAYDIGTPIHGATPDPMQAAPGWHQRALFDEEADSAIQPVRRWRAGGRAPQCLIEAVNVSEAGAVAYLLTARGFAVDEESEIWLQAIMWGGETQTDGAYWMAVRGPQAVLSTVRRRGMTLVELAVALALVAILATYALPVYREQMRRGMRVAAVSAVYRAAHHVEIQHIQRAPALGGAGVATDPIVLPAELVRVPPGARAAYALRVTGATRSNGGYSVIAEPLQDGPMADDHLCGAFRLDATGQRSNAGAAGAAGGAASPSNPAGILSRWHEHAYCWTR</sequence>
<feature type="transmembrane region" description="Helical" evidence="1">
    <location>
        <begin position="187"/>
        <end position="208"/>
    </location>
</feature>
<reference evidence="2 3" key="1">
    <citation type="journal article" date="2011" name="J. Bacteriol.">
        <title>Complete genome sequence of Burkholderia rhizoxinica, an endosymbiont of Rhizopus microsporus.</title>
        <authorList>
            <person name="Lackner G."/>
            <person name="Moebius N."/>
            <person name="Partida-Martinez L."/>
            <person name="Hertweck C."/>
        </authorList>
    </citation>
    <scope>NUCLEOTIDE SEQUENCE [LARGE SCALE GENOMIC DNA]</scope>
    <source>
        <strain evidence="3">DSM 19002 / CIP 109453 / HKI 454</strain>
    </source>
</reference>
<organism evidence="2 3">
    <name type="scientific">Mycetohabitans rhizoxinica (strain DSM 19002 / CIP 109453 / HKI 454)</name>
    <name type="common">Paraburkholderia rhizoxinica</name>
    <dbReference type="NCBI Taxonomy" id="882378"/>
    <lineage>
        <taxon>Bacteria</taxon>
        <taxon>Pseudomonadati</taxon>
        <taxon>Pseudomonadota</taxon>
        <taxon>Betaproteobacteria</taxon>
        <taxon>Burkholderiales</taxon>
        <taxon>Burkholderiaceae</taxon>
        <taxon>Mycetohabitans</taxon>
    </lineage>
</organism>
<keyword evidence="1" id="KW-0472">Membrane</keyword>
<gene>
    <name evidence="2" type="ordered locus">RBRH_01540</name>
</gene>
<dbReference type="Gene3D" id="3.30.700.10">
    <property type="entry name" value="Glycoprotein, Type 4 Pilin"/>
    <property type="match status" value="1"/>
</dbReference>
<name>E5ASG5_MYCRK</name>
<dbReference type="HOGENOM" id="CLU_800962_0_0_4"/>
<evidence type="ECO:0000256" key="1">
    <source>
        <dbReference type="SAM" id="Phobius"/>
    </source>
</evidence>
<dbReference type="Proteomes" id="UP000007437">
    <property type="component" value="Chromosome"/>
</dbReference>
<keyword evidence="1" id="KW-0812">Transmembrane</keyword>
<dbReference type="AlphaFoldDB" id="E5ASG5"/>